<reference evidence="2" key="1">
    <citation type="submission" date="2016-08" db="EMBL/GenBank/DDBJ databases">
        <title>VSG repertoire of Trypanosoma brucei EATRO 1125.</title>
        <authorList>
            <person name="Cross G.A."/>
        </authorList>
    </citation>
    <scope>NUCLEOTIDE SEQUENCE</scope>
    <source>
        <strain evidence="2">EATRO 1125</strain>
    </source>
</reference>
<feature type="compositionally biased region" description="Polar residues" evidence="1">
    <location>
        <begin position="243"/>
        <end position="252"/>
    </location>
</feature>
<evidence type="ECO:0000256" key="1">
    <source>
        <dbReference type="SAM" id="MobiDB-lite"/>
    </source>
</evidence>
<protein>
    <submittedName>
        <fullName evidence="2">Variant surface glycoprotein 1125.2959</fullName>
    </submittedName>
</protein>
<dbReference type="VEuPathDB" id="TriTrypDB:Tb427_000152300"/>
<dbReference type="EMBL" id="KX700407">
    <property type="protein sequence ID" value="APD74363.1"/>
    <property type="molecule type" value="Genomic_DNA"/>
</dbReference>
<dbReference type="VEuPathDB" id="TriTrypDB:Tb11.v5.1019"/>
<evidence type="ECO:0000313" key="2">
    <source>
        <dbReference type="EMBL" id="APD74363.1"/>
    </source>
</evidence>
<feature type="region of interest" description="Disordered" evidence="1">
    <location>
        <begin position="235"/>
        <end position="275"/>
    </location>
</feature>
<dbReference type="AlphaFoldDB" id="A0A1J0R950"/>
<accession>A0A1J0R950</accession>
<name>A0A1J0R950_9TRYP</name>
<dbReference type="SUPFAM" id="SSF58087">
    <property type="entry name" value="Variant surface glycoprotein (N-terminal domain)"/>
    <property type="match status" value="1"/>
</dbReference>
<feature type="compositionally biased region" description="Basic and acidic residues" evidence="1">
    <location>
        <begin position="1"/>
        <end position="11"/>
    </location>
</feature>
<feature type="region of interest" description="Disordered" evidence="1">
    <location>
        <begin position="1"/>
        <end position="24"/>
    </location>
</feature>
<sequence length="275" mass="29323">MQKSRRDERRPSGSRAQNEQGTNKLVLIGLKARDMPPPAEDAELTLCAAAGTNGQKYGANNGCSNGASTVLALKGGKIFDKATITLTRKTDASDSKYSDSSEATAIPNKKTIAAAAAIAKLEDAAAAIGTLSATLDIKALIMAPRLKEQLAKAIDGEGAKYADATKTKVDNLLKEVIYENGDEIKNAVGKSLDDMTPQKAAVGGNGDRQLKAITSPQEIADAATYYAVRRFINEQEVKKKNQESPSCPTNTDKLTEPAKSADERKKHKTSETLQR</sequence>
<feature type="compositionally biased region" description="Basic and acidic residues" evidence="1">
    <location>
        <begin position="253"/>
        <end position="264"/>
    </location>
</feature>
<organism evidence="2">
    <name type="scientific">Trypanosoma brucei</name>
    <dbReference type="NCBI Taxonomy" id="5691"/>
    <lineage>
        <taxon>Eukaryota</taxon>
        <taxon>Discoba</taxon>
        <taxon>Euglenozoa</taxon>
        <taxon>Kinetoplastea</taxon>
        <taxon>Metakinetoplastina</taxon>
        <taxon>Trypanosomatida</taxon>
        <taxon>Trypanosomatidae</taxon>
        <taxon>Trypanosoma</taxon>
    </lineage>
</organism>
<proteinExistence type="predicted"/>
<feature type="compositionally biased region" description="Polar residues" evidence="1">
    <location>
        <begin position="14"/>
        <end position="23"/>
    </location>
</feature>